<evidence type="ECO:0000256" key="11">
    <source>
        <dbReference type="PROSITE-ProRule" id="PRU10141"/>
    </source>
</evidence>
<name>A0AAW2CCB2_9ROSI</name>
<dbReference type="InterPro" id="IPR017441">
    <property type="entry name" value="Protein_kinase_ATP_BS"/>
</dbReference>
<evidence type="ECO:0000256" key="1">
    <source>
        <dbReference type="ARBA" id="ARBA00004191"/>
    </source>
</evidence>
<keyword evidence="11" id="KW-0547">Nucleotide-binding</keyword>
<dbReference type="Gene3D" id="3.30.200.20">
    <property type="entry name" value="Phosphorylase Kinase, domain 1"/>
    <property type="match status" value="1"/>
</dbReference>
<accession>A0AAW2CCB2</accession>
<dbReference type="FunFam" id="3.80.10.10:FF:000400">
    <property type="entry name" value="Nuclear pore complex protein NUP107"/>
    <property type="match status" value="1"/>
</dbReference>
<feature type="chain" id="PRO_5043923731" description="Protein kinase domain-containing protein" evidence="13">
    <location>
        <begin position="24"/>
        <end position="635"/>
    </location>
</feature>
<protein>
    <recommendedName>
        <fullName evidence="14">Protein kinase domain-containing protein</fullName>
    </recommendedName>
</protein>
<dbReference type="Pfam" id="PF12799">
    <property type="entry name" value="LRR_4"/>
    <property type="match status" value="1"/>
</dbReference>
<dbReference type="Gene3D" id="1.10.510.10">
    <property type="entry name" value="Transferase(Phosphotransferase) domain 1"/>
    <property type="match status" value="1"/>
</dbReference>
<dbReference type="InterPro" id="IPR013210">
    <property type="entry name" value="LRR_N_plant-typ"/>
</dbReference>
<keyword evidence="3" id="KW-0134">Cell wall</keyword>
<dbReference type="PROSITE" id="PS00107">
    <property type="entry name" value="PROTEIN_KINASE_ATP"/>
    <property type="match status" value="1"/>
</dbReference>
<dbReference type="GO" id="GO:0016020">
    <property type="term" value="C:membrane"/>
    <property type="evidence" value="ECO:0007669"/>
    <property type="project" value="UniProtKB-SubCell"/>
</dbReference>
<keyword evidence="5 12" id="KW-0812">Transmembrane</keyword>
<keyword evidence="3" id="KW-0964">Secreted</keyword>
<dbReference type="GO" id="GO:0004672">
    <property type="term" value="F:protein kinase activity"/>
    <property type="evidence" value="ECO:0007669"/>
    <property type="project" value="InterPro"/>
</dbReference>
<feature type="signal peptide" evidence="13">
    <location>
        <begin position="1"/>
        <end position="23"/>
    </location>
</feature>
<keyword evidence="4" id="KW-0433">Leucine-rich repeat</keyword>
<evidence type="ECO:0000256" key="10">
    <source>
        <dbReference type="ARBA" id="ARBA00038043"/>
    </source>
</evidence>
<sequence>MDRISIWLLLILIILINPMSISSDEDVKQALVQFMDKLSPGSSQRNINWGWNMSSDPCSDQWAGVYCNYPENVSVGKIALDGYNLTGVFDAGSICMVNSPTILSLKQNQISGSIPEEIGQCKELTHLYLSGNKFSGSLPSSLSQLVNLKRLDISDNNFNGELPDLPRISGLVTFLAQNNHLSGKIPNFDFENFKKSEFNVANNNFSGPIPYLQGHLTEDSFFGNSELCGEPLSTACPPSPAPLPSAEDSTPSYKEFFIYLGYIILGVVIVLSLALKFIPKNKPKKEKGDVEKNIIVDDKPSETSNEFRFGVNRSEFSMTSFESAVTPSALLDLTSPLAKELQFEDLLKAPAELLGRGKHGSLYKVVLNSGVILAVKRIKDWGISEEEFRSRLQKMDQVRHPNILPPVAFYCYKQEKLLVYEYQQQGSLFQLLHELQNGHKFDWGSRLSVAASIAEALAYMHKELHEVKIAHGNLKSANILFDRNMNACISEYGLMEADKQEQPYLSRTSSFKNNNPSGVNTHDTFKLDVYAFGVVLLELLTGKLVQNNGTDLATWVHSVVREEWTAEFFIKALLSEGAREERMVNLLHVALNCINPSPNERPSMNHIAVTLNTLKQEEESSISFDTSGIYMGHQL</sequence>
<dbReference type="PANTHER" id="PTHR48010">
    <property type="entry name" value="OS05G0588300 PROTEIN"/>
    <property type="match status" value="1"/>
</dbReference>
<feature type="binding site" evidence="11">
    <location>
        <position position="376"/>
    </location>
    <ligand>
        <name>ATP</name>
        <dbReference type="ChEBI" id="CHEBI:30616"/>
    </ligand>
</feature>
<dbReference type="InterPro" id="IPR032675">
    <property type="entry name" value="LRR_dom_sf"/>
</dbReference>
<evidence type="ECO:0000256" key="5">
    <source>
        <dbReference type="ARBA" id="ARBA00022692"/>
    </source>
</evidence>
<dbReference type="EMBL" id="JAZDWU010000007">
    <property type="protein sequence ID" value="KAK9995859.1"/>
    <property type="molecule type" value="Genomic_DNA"/>
</dbReference>
<dbReference type="Pfam" id="PF00069">
    <property type="entry name" value="Pkinase"/>
    <property type="match status" value="1"/>
</dbReference>
<keyword evidence="9 12" id="KW-0472">Membrane</keyword>
<evidence type="ECO:0000256" key="2">
    <source>
        <dbReference type="ARBA" id="ARBA00004370"/>
    </source>
</evidence>
<dbReference type="Pfam" id="PF08263">
    <property type="entry name" value="LRRNT_2"/>
    <property type="match status" value="1"/>
</dbReference>
<comment type="caution">
    <text evidence="15">The sequence shown here is derived from an EMBL/GenBank/DDBJ whole genome shotgun (WGS) entry which is preliminary data.</text>
</comment>
<feature type="transmembrane region" description="Helical" evidence="12">
    <location>
        <begin position="256"/>
        <end position="278"/>
    </location>
</feature>
<dbReference type="InterPro" id="IPR000719">
    <property type="entry name" value="Prot_kinase_dom"/>
</dbReference>
<evidence type="ECO:0000313" key="16">
    <source>
        <dbReference type="Proteomes" id="UP001459277"/>
    </source>
</evidence>
<evidence type="ECO:0000256" key="8">
    <source>
        <dbReference type="ARBA" id="ARBA00022989"/>
    </source>
</evidence>
<keyword evidence="6 13" id="KW-0732">Signal</keyword>
<dbReference type="Gene3D" id="3.80.10.10">
    <property type="entry name" value="Ribonuclease Inhibitor"/>
    <property type="match status" value="1"/>
</dbReference>
<dbReference type="SUPFAM" id="SSF52058">
    <property type="entry name" value="L domain-like"/>
    <property type="match status" value="1"/>
</dbReference>
<evidence type="ECO:0000259" key="14">
    <source>
        <dbReference type="PROSITE" id="PS50011"/>
    </source>
</evidence>
<dbReference type="PANTHER" id="PTHR48010:SF22">
    <property type="entry name" value="OS09G0376600 PROTEIN"/>
    <property type="match status" value="1"/>
</dbReference>
<keyword evidence="16" id="KW-1185">Reference proteome</keyword>
<keyword evidence="8 12" id="KW-1133">Transmembrane helix</keyword>
<proteinExistence type="inferred from homology"/>
<gene>
    <name evidence="15" type="ORF">SO802_020545</name>
</gene>
<comment type="similarity">
    <text evidence="10">Belongs to the polygalacturonase-inhibiting protein family.</text>
</comment>
<dbReference type="SUPFAM" id="SSF56112">
    <property type="entry name" value="Protein kinase-like (PK-like)"/>
    <property type="match status" value="1"/>
</dbReference>
<evidence type="ECO:0000256" key="12">
    <source>
        <dbReference type="SAM" id="Phobius"/>
    </source>
</evidence>
<evidence type="ECO:0000256" key="3">
    <source>
        <dbReference type="ARBA" id="ARBA00022512"/>
    </source>
</evidence>
<feature type="domain" description="Protein kinase" evidence="14">
    <location>
        <begin position="348"/>
        <end position="614"/>
    </location>
</feature>
<evidence type="ECO:0000256" key="7">
    <source>
        <dbReference type="ARBA" id="ARBA00022737"/>
    </source>
</evidence>
<dbReference type="PROSITE" id="PS50011">
    <property type="entry name" value="PROTEIN_KINASE_DOM"/>
    <property type="match status" value="1"/>
</dbReference>
<dbReference type="InterPro" id="IPR050994">
    <property type="entry name" value="At_inactive_RLKs"/>
</dbReference>
<dbReference type="Pfam" id="PF00560">
    <property type="entry name" value="LRR_1"/>
    <property type="match status" value="1"/>
</dbReference>
<reference evidence="15 16" key="1">
    <citation type="submission" date="2024-01" db="EMBL/GenBank/DDBJ databases">
        <title>A telomere-to-telomere, gap-free genome of sweet tea (Lithocarpus litseifolius).</title>
        <authorList>
            <person name="Zhou J."/>
        </authorList>
    </citation>
    <scope>NUCLEOTIDE SEQUENCE [LARGE SCALE GENOMIC DNA]</scope>
    <source>
        <strain evidence="15">Zhou-2022a</strain>
        <tissue evidence="15">Leaf</tissue>
    </source>
</reference>
<evidence type="ECO:0000256" key="9">
    <source>
        <dbReference type="ARBA" id="ARBA00023136"/>
    </source>
</evidence>
<keyword evidence="7" id="KW-0677">Repeat</keyword>
<dbReference type="InterPro" id="IPR025875">
    <property type="entry name" value="Leu-rich_rpt_4"/>
</dbReference>
<dbReference type="InterPro" id="IPR001611">
    <property type="entry name" value="Leu-rich_rpt"/>
</dbReference>
<comment type="subcellular location">
    <subcellularLocation>
        <location evidence="2">Membrane</location>
    </subcellularLocation>
    <subcellularLocation>
        <location evidence="1">Secreted</location>
        <location evidence="1">Cell wall</location>
    </subcellularLocation>
</comment>
<evidence type="ECO:0000313" key="15">
    <source>
        <dbReference type="EMBL" id="KAK9995859.1"/>
    </source>
</evidence>
<evidence type="ECO:0000256" key="4">
    <source>
        <dbReference type="ARBA" id="ARBA00022614"/>
    </source>
</evidence>
<dbReference type="InterPro" id="IPR011009">
    <property type="entry name" value="Kinase-like_dom_sf"/>
</dbReference>
<keyword evidence="11" id="KW-0067">ATP-binding</keyword>
<dbReference type="GO" id="GO:0005524">
    <property type="term" value="F:ATP binding"/>
    <property type="evidence" value="ECO:0007669"/>
    <property type="project" value="UniProtKB-UniRule"/>
</dbReference>
<evidence type="ECO:0000256" key="13">
    <source>
        <dbReference type="SAM" id="SignalP"/>
    </source>
</evidence>
<organism evidence="15 16">
    <name type="scientific">Lithocarpus litseifolius</name>
    <dbReference type="NCBI Taxonomy" id="425828"/>
    <lineage>
        <taxon>Eukaryota</taxon>
        <taxon>Viridiplantae</taxon>
        <taxon>Streptophyta</taxon>
        <taxon>Embryophyta</taxon>
        <taxon>Tracheophyta</taxon>
        <taxon>Spermatophyta</taxon>
        <taxon>Magnoliopsida</taxon>
        <taxon>eudicotyledons</taxon>
        <taxon>Gunneridae</taxon>
        <taxon>Pentapetalae</taxon>
        <taxon>rosids</taxon>
        <taxon>fabids</taxon>
        <taxon>Fagales</taxon>
        <taxon>Fagaceae</taxon>
        <taxon>Lithocarpus</taxon>
    </lineage>
</organism>
<dbReference type="AlphaFoldDB" id="A0AAW2CCB2"/>
<evidence type="ECO:0000256" key="6">
    <source>
        <dbReference type="ARBA" id="ARBA00022729"/>
    </source>
</evidence>
<dbReference type="Proteomes" id="UP001459277">
    <property type="component" value="Unassembled WGS sequence"/>
</dbReference>